<keyword evidence="3" id="KW-1185">Reference proteome</keyword>
<name>A0A3M2SHD7_9HYPO</name>
<sequence>MTLVRMLRPGLRPFAAPLLRPAQFRFAGTIHPEGSLGGPGGQQAPPPNPGGPEALKRNWVPIAGAAGVVLGGLYLLSPAKPKVERTFEGDMRAANSTEIGSIPQPSGRPSLAAKYKDKEVESLTELSGRKGGGGMGGFRAE</sequence>
<gene>
    <name evidence="2" type="ORF">CDV36_003582</name>
</gene>
<evidence type="ECO:0000313" key="2">
    <source>
        <dbReference type="EMBL" id="RMJ16745.1"/>
    </source>
</evidence>
<dbReference type="EMBL" id="NKUJ01000043">
    <property type="protein sequence ID" value="RMJ16745.1"/>
    <property type="molecule type" value="Genomic_DNA"/>
</dbReference>
<accession>A0A3M2SHD7</accession>
<comment type="caution">
    <text evidence="2">The sequence shown here is derived from an EMBL/GenBank/DDBJ whole genome shotgun (WGS) entry which is preliminary data.</text>
</comment>
<evidence type="ECO:0000313" key="3">
    <source>
        <dbReference type="Proteomes" id="UP000277212"/>
    </source>
</evidence>
<feature type="region of interest" description="Disordered" evidence="1">
    <location>
        <begin position="122"/>
        <end position="141"/>
    </location>
</feature>
<protein>
    <submittedName>
        <fullName evidence="2">Uncharacterized protein</fullName>
    </submittedName>
</protein>
<dbReference type="OrthoDB" id="5094090at2759"/>
<feature type="region of interest" description="Disordered" evidence="1">
    <location>
        <begin position="94"/>
        <end position="116"/>
    </location>
</feature>
<feature type="region of interest" description="Disordered" evidence="1">
    <location>
        <begin position="29"/>
        <end position="56"/>
    </location>
</feature>
<organism evidence="2 3">
    <name type="scientific">Fusarium kuroshium</name>
    <dbReference type="NCBI Taxonomy" id="2010991"/>
    <lineage>
        <taxon>Eukaryota</taxon>
        <taxon>Fungi</taxon>
        <taxon>Dikarya</taxon>
        <taxon>Ascomycota</taxon>
        <taxon>Pezizomycotina</taxon>
        <taxon>Sordariomycetes</taxon>
        <taxon>Hypocreomycetidae</taxon>
        <taxon>Hypocreales</taxon>
        <taxon>Nectriaceae</taxon>
        <taxon>Fusarium</taxon>
        <taxon>Fusarium solani species complex</taxon>
    </lineage>
</organism>
<dbReference type="Proteomes" id="UP000277212">
    <property type="component" value="Unassembled WGS sequence"/>
</dbReference>
<reference evidence="2 3" key="1">
    <citation type="submission" date="2017-06" db="EMBL/GenBank/DDBJ databases">
        <title>Comparative genomic analysis of Ambrosia Fusariam Clade fungi.</title>
        <authorList>
            <person name="Stajich J.E."/>
            <person name="Carrillo J."/>
            <person name="Kijimoto T."/>
            <person name="Eskalen A."/>
            <person name="O'Donnell K."/>
            <person name="Kasson M."/>
        </authorList>
    </citation>
    <scope>NUCLEOTIDE SEQUENCE [LARGE SCALE GENOMIC DNA]</scope>
    <source>
        <strain evidence="2">UCR3666</strain>
    </source>
</reference>
<evidence type="ECO:0000256" key="1">
    <source>
        <dbReference type="SAM" id="MobiDB-lite"/>
    </source>
</evidence>
<proteinExistence type="predicted"/>
<feature type="compositionally biased region" description="Gly residues" evidence="1">
    <location>
        <begin position="129"/>
        <end position="141"/>
    </location>
</feature>
<dbReference type="AlphaFoldDB" id="A0A3M2SHD7"/>